<feature type="domain" description="Transcription regulator PadR N-terminal" evidence="1">
    <location>
        <begin position="14"/>
        <end position="87"/>
    </location>
</feature>
<proteinExistence type="predicted"/>
<dbReference type="Proteomes" id="UP000198538">
    <property type="component" value="Unassembled WGS sequence"/>
</dbReference>
<accession>A0A1G5H5J1</accession>
<dbReference type="Pfam" id="PF03551">
    <property type="entry name" value="PadR"/>
    <property type="match status" value="1"/>
</dbReference>
<dbReference type="SUPFAM" id="SSF46785">
    <property type="entry name" value="Winged helix' DNA-binding domain"/>
    <property type="match status" value="1"/>
</dbReference>
<sequence>MKNEMIKGYIDGIVLSILSQKDAYGYEISQYINQVTDGAFLLKEGTLYPALKRLEANSYIEGYWGDQEGGPRRKYYRITDDGQLRLESIKTSWEQNTHIINIFLGGTANGHSILFRPSF</sequence>
<gene>
    <name evidence="2" type="ORF">SAMN05720606_106225</name>
</gene>
<dbReference type="InterPro" id="IPR052509">
    <property type="entry name" value="Metal_resp_DNA-bind_regulator"/>
</dbReference>
<dbReference type="PANTHER" id="PTHR33169:SF25">
    <property type="entry name" value="DNA-BINDING PROTEIN YIZB-RELATED"/>
    <property type="match status" value="1"/>
</dbReference>
<evidence type="ECO:0000259" key="1">
    <source>
        <dbReference type="Pfam" id="PF03551"/>
    </source>
</evidence>
<dbReference type="InterPro" id="IPR036388">
    <property type="entry name" value="WH-like_DNA-bd_sf"/>
</dbReference>
<dbReference type="InterPro" id="IPR036390">
    <property type="entry name" value="WH_DNA-bd_sf"/>
</dbReference>
<dbReference type="EMBL" id="FMVM01000006">
    <property type="protein sequence ID" value="SCY58994.1"/>
    <property type="molecule type" value="Genomic_DNA"/>
</dbReference>
<dbReference type="AlphaFoldDB" id="A0A1G5H5J1"/>
<dbReference type="PANTHER" id="PTHR33169">
    <property type="entry name" value="PADR-FAMILY TRANSCRIPTIONAL REGULATOR"/>
    <property type="match status" value="1"/>
</dbReference>
<reference evidence="3" key="1">
    <citation type="submission" date="2016-10" db="EMBL/GenBank/DDBJ databases">
        <authorList>
            <person name="Varghese N."/>
            <person name="Submissions S."/>
        </authorList>
    </citation>
    <scope>NUCLEOTIDE SEQUENCE [LARGE SCALE GENOMIC DNA]</scope>
    <source>
        <strain evidence="3">BL9</strain>
    </source>
</reference>
<dbReference type="InterPro" id="IPR005149">
    <property type="entry name" value="Tscrpt_reg_PadR_N"/>
</dbReference>
<evidence type="ECO:0000313" key="2">
    <source>
        <dbReference type="EMBL" id="SCY58994.1"/>
    </source>
</evidence>
<organism evidence="2 3">
    <name type="scientific">Paenibacillus polysaccharolyticus</name>
    <dbReference type="NCBI Taxonomy" id="582692"/>
    <lineage>
        <taxon>Bacteria</taxon>
        <taxon>Bacillati</taxon>
        <taxon>Bacillota</taxon>
        <taxon>Bacilli</taxon>
        <taxon>Bacillales</taxon>
        <taxon>Paenibacillaceae</taxon>
        <taxon>Paenibacillus</taxon>
    </lineage>
</organism>
<dbReference type="STRING" id="582692.SAMN05720606_106225"/>
<protein>
    <submittedName>
        <fullName evidence="2">Transcriptional regulator, PadR family</fullName>
    </submittedName>
</protein>
<dbReference type="Gene3D" id="1.10.10.10">
    <property type="entry name" value="Winged helix-like DNA-binding domain superfamily/Winged helix DNA-binding domain"/>
    <property type="match status" value="1"/>
</dbReference>
<keyword evidence="3" id="KW-1185">Reference proteome</keyword>
<evidence type="ECO:0000313" key="3">
    <source>
        <dbReference type="Proteomes" id="UP000198538"/>
    </source>
</evidence>
<name>A0A1G5H5J1_9BACL</name>